<dbReference type="PIRSF" id="PIRSF028729">
    <property type="entry name" value="E3_ubiquit_lig_SCF_Skp"/>
    <property type="match status" value="1"/>
</dbReference>
<gene>
    <name evidence="10" type="primary">LOC102705697</name>
</gene>
<evidence type="ECO:0000256" key="1">
    <source>
        <dbReference type="ARBA" id="ARBA00004123"/>
    </source>
</evidence>
<dbReference type="Proteomes" id="UP000006038">
    <property type="component" value="Unassembled WGS sequence"/>
</dbReference>
<evidence type="ECO:0000313" key="11">
    <source>
        <dbReference type="Proteomes" id="UP000006038"/>
    </source>
</evidence>
<comment type="pathway">
    <text evidence="2 7">Protein modification; protein ubiquitination.</text>
</comment>
<evidence type="ECO:0000313" key="10">
    <source>
        <dbReference type="EnsemblPlants" id="OB02G24330.1"/>
    </source>
</evidence>
<dbReference type="GO" id="GO:0016567">
    <property type="term" value="P:protein ubiquitination"/>
    <property type="evidence" value="ECO:0007669"/>
    <property type="project" value="UniProtKB-UniRule"/>
</dbReference>
<keyword evidence="5" id="KW-0539">Nucleus</keyword>
<dbReference type="RefSeq" id="XP_006648624.1">
    <property type="nucleotide sequence ID" value="XM_006648561.2"/>
</dbReference>
<accession>J3LCR6</accession>
<protein>
    <recommendedName>
        <fullName evidence="7">SKP1-like protein</fullName>
    </recommendedName>
</protein>
<evidence type="ECO:0000256" key="6">
    <source>
        <dbReference type="ARBA" id="ARBA00054396"/>
    </source>
</evidence>
<dbReference type="SMART" id="SM00512">
    <property type="entry name" value="Skp1"/>
    <property type="match status" value="1"/>
</dbReference>
<name>J3LCR6_ORYBR</name>
<dbReference type="CDD" id="cd18322">
    <property type="entry name" value="BTB_POZ_SKP1"/>
    <property type="match status" value="1"/>
</dbReference>
<dbReference type="GO" id="GO:0006511">
    <property type="term" value="P:ubiquitin-dependent protein catabolic process"/>
    <property type="evidence" value="ECO:0007669"/>
    <property type="project" value="InterPro"/>
</dbReference>
<organism evidence="10">
    <name type="scientific">Oryza brachyantha</name>
    <name type="common">malo sina</name>
    <dbReference type="NCBI Taxonomy" id="4533"/>
    <lineage>
        <taxon>Eukaryota</taxon>
        <taxon>Viridiplantae</taxon>
        <taxon>Streptophyta</taxon>
        <taxon>Embryophyta</taxon>
        <taxon>Tracheophyta</taxon>
        <taxon>Spermatophyta</taxon>
        <taxon>Magnoliopsida</taxon>
        <taxon>Liliopsida</taxon>
        <taxon>Poales</taxon>
        <taxon>Poaceae</taxon>
        <taxon>BOP clade</taxon>
        <taxon>Oryzoideae</taxon>
        <taxon>Oryzeae</taxon>
        <taxon>Oryzinae</taxon>
        <taxon>Oryza</taxon>
    </lineage>
</organism>
<dbReference type="Gene3D" id="3.30.710.10">
    <property type="entry name" value="Potassium Channel Kv1.1, Chain A"/>
    <property type="match status" value="1"/>
</dbReference>
<dbReference type="STRING" id="4533.J3LCR6"/>
<dbReference type="HOGENOM" id="CLU_059252_5_0_1"/>
<keyword evidence="4 7" id="KW-0833">Ubl conjugation pathway</keyword>
<reference evidence="10" key="1">
    <citation type="submission" date="2013-04" db="UniProtKB">
        <authorList>
            <consortium name="EnsemblPlants"/>
        </authorList>
    </citation>
    <scope>IDENTIFICATION</scope>
</reference>
<dbReference type="KEGG" id="obr:102705697"/>
<feature type="domain" description="SKP1 component dimerisation" evidence="8">
    <location>
        <begin position="114"/>
        <end position="161"/>
    </location>
</feature>
<comment type="subunit">
    <text evidence="7">Part of a SCF (SKP1-cullin-F-box) protein ligase complex.</text>
</comment>
<dbReference type="UniPathway" id="UPA00143"/>
<dbReference type="InterPro" id="IPR016072">
    <property type="entry name" value="Skp1_comp_dimer"/>
</dbReference>
<proteinExistence type="inferred from homology"/>
<dbReference type="InterPro" id="IPR001232">
    <property type="entry name" value="SKP1-like"/>
</dbReference>
<dbReference type="PANTHER" id="PTHR11165">
    <property type="entry name" value="SKP1"/>
    <property type="match status" value="1"/>
</dbReference>
<dbReference type="InterPro" id="IPR036296">
    <property type="entry name" value="SKP1-like_dim_sf"/>
</dbReference>
<dbReference type="Gramene" id="OB02G24330.1">
    <property type="protein sequence ID" value="OB02G24330.1"/>
    <property type="gene ID" value="OB02G24330"/>
</dbReference>
<dbReference type="InterPro" id="IPR016897">
    <property type="entry name" value="SKP1"/>
</dbReference>
<evidence type="ECO:0000256" key="4">
    <source>
        <dbReference type="ARBA" id="ARBA00022786"/>
    </source>
</evidence>
<evidence type="ECO:0000259" key="8">
    <source>
        <dbReference type="Pfam" id="PF01466"/>
    </source>
</evidence>
<evidence type="ECO:0000259" key="9">
    <source>
        <dbReference type="Pfam" id="PF03931"/>
    </source>
</evidence>
<dbReference type="OrthoDB" id="605300at2759"/>
<dbReference type="InterPro" id="IPR016073">
    <property type="entry name" value="Skp1_comp_POZ"/>
</dbReference>
<dbReference type="GO" id="GO:0009867">
    <property type="term" value="P:jasmonic acid mediated signaling pathway"/>
    <property type="evidence" value="ECO:0007669"/>
    <property type="project" value="UniProtKB-ARBA"/>
</dbReference>
<evidence type="ECO:0000256" key="3">
    <source>
        <dbReference type="ARBA" id="ARBA00009993"/>
    </source>
</evidence>
<dbReference type="Pfam" id="PF03931">
    <property type="entry name" value="Skp1_POZ"/>
    <property type="match status" value="1"/>
</dbReference>
<sequence>MGTPAEETTSSGSTTILLVSSDGRRFEVAEVAASMSRLVSHMIEDGCAEGGVPLPNVTGDMLAKIVEYCNKHAGAGVSSEPEREELKKFDADLVNVDLVPLFELIMAANFMDIQGLLDTACQKVADMMKGMTVEQIRETFNIANDLTPEEEAAIRQENAWAFD</sequence>
<dbReference type="eggNOG" id="KOG1724">
    <property type="taxonomic scope" value="Eukaryota"/>
</dbReference>
<dbReference type="InterPro" id="IPR011333">
    <property type="entry name" value="SKP1/BTB/POZ_sf"/>
</dbReference>
<dbReference type="GeneID" id="102705697"/>
<comment type="subcellular location">
    <subcellularLocation>
        <location evidence="1">Nucleus</location>
    </subcellularLocation>
</comment>
<comment type="similarity">
    <text evidence="3 7">Belongs to the SKP1 family.</text>
</comment>
<feature type="domain" description="SKP1 component POZ" evidence="9">
    <location>
        <begin position="16"/>
        <end position="72"/>
    </location>
</feature>
<evidence type="ECO:0000256" key="7">
    <source>
        <dbReference type="PIRNR" id="PIRNR028729"/>
    </source>
</evidence>
<dbReference type="FunFam" id="3.30.710.10:FF:000170">
    <property type="entry name" value="SKP1-like protein 5"/>
    <property type="match status" value="1"/>
</dbReference>
<dbReference type="SUPFAM" id="SSF81382">
    <property type="entry name" value="Skp1 dimerisation domain-like"/>
    <property type="match status" value="1"/>
</dbReference>
<dbReference type="OMA" id="MSENDCT"/>
<evidence type="ECO:0000256" key="5">
    <source>
        <dbReference type="ARBA" id="ARBA00023242"/>
    </source>
</evidence>
<dbReference type="Pfam" id="PF01466">
    <property type="entry name" value="Skp1"/>
    <property type="match status" value="1"/>
</dbReference>
<evidence type="ECO:0000256" key="2">
    <source>
        <dbReference type="ARBA" id="ARBA00004906"/>
    </source>
</evidence>
<dbReference type="GO" id="GO:0005634">
    <property type="term" value="C:nucleus"/>
    <property type="evidence" value="ECO:0007669"/>
    <property type="project" value="UniProtKB-SubCell"/>
</dbReference>
<dbReference type="SUPFAM" id="SSF54695">
    <property type="entry name" value="POZ domain"/>
    <property type="match status" value="1"/>
</dbReference>
<comment type="function">
    <text evidence="6 7">Involved in ubiquitination and subsequent proteasomal degradation of target proteins. Together with CUL1, RBX1 and a F-box protein, it forms a SCF E3 ubiquitin ligase complex. The functional specificity of this complex depends on the type of F-box protein. In the SCF complex, it serves as an adapter that links the F-box protein to CUL1.</text>
</comment>
<dbReference type="AlphaFoldDB" id="J3LCR6"/>
<dbReference type="EnsemblPlants" id="OB02G24330.1">
    <property type="protein sequence ID" value="OB02G24330.1"/>
    <property type="gene ID" value="OB02G24330"/>
</dbReference>
<keyword evidence="11" id="KW-1185">Reference proteome</keyword>